<dbReference type="CDD" id="cd04301">
    <property type="entry name" value="NAT_SF"/>
    <property type="match status" value="1"/>
</dbReference>
<keyword evidence="2 4" id="KW-0012">Acyltransferase</keyword>
<dbReference type="Proteomes" id="UP000051184">
    <property type="component" value="Unassembled WGS sequence"/>
</dbReference>
<dbReference type="RefSeq" id="WP_058316212.1">
    <property type="nucleotide sequence ID" value="NZ_CYTO01000007.1"/>
</dbReference>
<dbReference type="EC" id="2.3.1.-" evidence="4"/>
<reference evidence="5" key="1">
    <citation type="submission" date="2015-09" db="EMBL/GenBank/DDBJ databases">
        <authorList>
            <person name="Rodrigo-Torres Lidia"/>
            <person name="Arahal R.David."/>
        </authorList>
    </citation>
    <scope>NUCLEOTIDE SEQUENCE [LARGE SCALE GENOMIC DNA]</scope>
    <source>
        <strain evidence="5">CECT 5114</strain>
    </source>
</reference>
<name>A0A0P1IUY1_9RHOB</name>
<evidence type="ECO:0000256" key="2">
    <source>
        <dbReference type="ARBA" id="ARBA00023315"/>
    </source>
</evidence>
<protein>
    <submittedName>
        <fullName evidence="4">Putative N-acetyltransferase YsnE</fullName>
        <ecNumber evidence="4">2.3.1.-</ecNumber>
    </submittedName>
</protein>
<dbReference type="InterPro" id="IPR016181">
    <property type="entry name" value="Acyl_CoA_acyltransferase"/>
</dbReference>
<evidence type="ECO:0000313" key="5">
    <source>
        <dbReference type="Proteomes" id="UP000051184"/>
    </source>
</evidence>
<dbReference type="PANTHER" id="PTHR43877:SF5">
    <property type="entry name" value="BLL8307 PROTEIN"/>
    <property type="match status" value="1"/>
</dbReference>
<dbReference type="InterPro" id="IPR000182">
    <property type="entry name" value="GNAT_dom"/>
</dbReference>
<dbReference type="SUPFAM" id="SSF55729">
    <property type="entry name" value="Acyl-CoA N-acyltransferases (Nat)"/>
    <property type="match status" value="1"/>
</dbReference>
<dbReference type="STRING" id="1715691.TA5113_00702"/>
<dbReference type="EMBL" id="CYUE01000022">
    <property type="protein sequence ID" value="CUK27291.1"/>
    <property type="molecule type" value="Genomic_DNA"/>
</dbReference>
<evidence type="ECO:0000256" key="1">
    <source>
        <dbReference type="ARBA" id="ARBA00022679"/>
    </source>
</evidence>
<accession>A0A0P1IUY1</accession>
<organism evidence="4 5">
    <name type="scientific">Cognatishimia activa</name>
    <dbReference type="NCBI Taxonomy" id="1715691"/>
    <lineage>
        <taxon>Bacteria</taxon>
        <taxon>Pseudomonadati</taxon>
        <taxon>Pseudomonadota</taxon>
        <taxon>Alphaproteobacteria</taxon>
        <taxon>Rhodobacterales</taxon>
        <taxon>Paracoccaceae</taxon>
        <taxon>Cognatishimia</taxon>
    </lineage>
</organism>
<keyword evidence="5" id="KW-1185">Reference proteome</keyword>
<dbReference type="InterPro" id="IPR050832">
    <property type="entry name" value="Bact_Acetyltransf"/>
</dbReference>
<dbReference type="AlphaFoldDB" id="A0A0P1IUY1"/>
<evidence type="ECO:0000313" key="4">
    <source>
        <dbReference type="EMBL" id="CUK27291.1"/>
    </source>
</evidence>
<dbReference type="PROSITE" id="PS51186">
    <property type="entry name" value="GNAT"/>
    <property type="match status" value="1"/>
</dbReference>
<sequence length="151" mass="16438">MTAIEITRGDPRSNEAKNLLEQSHALMQSLYSPDECHYLEIDALCVESIHFFVAKLDGKTLGCAALANKGNYGEIKSMFVDPSARGSGIADRLMTTLTDDAKAQGLSLICLETGDVLAAAHKLYERHGFVKCGPFGDYVECDASVFMKKTL</sequence>
<dbReference type="Gene3D" id="3.40.630.30">
    <property type="match status" value="1"/>
</dbReference>
<dbReference type="Pfam" id="PF00583">
    <property type="entry name" value="Acetyltransf_1"/>
    <property type="match status" value="1"/>
</dbReference>
<proteinExistence type="predicted"/>
<dbReference type="OrthoDB" id="9803233at2"/>
<gene>
    <name evidence="4" type="primary">ysnE</name>
    <name evidence="4" type="ORF">TA5114_03119</name>
</gene>
<keyword evidence="1 4" id="KW-0808">Transferase</keyword>
<dbReference type="GO" id="GO:0016747">
    <property type="term" value="F:acyltransferase activity, transferring groups other than amino-acyl groups"/>
    <property type="evidence" value="ECO:0007669"/>
    <property type="project" value="InterPro"/>
</dbReference>
<evidence type="ECO:0000259" key="3">
    <source>
        <dbReference type="PROSITE" id="PS51186"/>
    </source>
</evidence>
<dbReference type="PANTHER" id="PTHR43877">
    <property type="entry name" value="AMINOALKYLPHOSPHONATE N-ACETYLTRANSFERASE-RELATED-RELATED"/>
    <property type="match status" value="1"/>
</dbReference>
<feature type="domain" description="N-acetyltransferase" evidence="3">
    <location>
        <begin position="4"/>
        <end position="151"/>
    </location>
</feature>